<dbReference type="AlphaFoldDB" id="A0A974XGZ6"/>
<dbReference type="InterPro" id="IPR036412">
    <property type="entry name" value="HAD-like_sf"/>
</dbReference>
<evidence type="ECO:0000313" key="2">
    <source>
        <dbReference type="Proteomes" id="UP000663499"/>
    </source>
</evidence>
<reference evidence="1" key="1">
    <citation type="submission" date="2021-03" db="EMBL/GenBank/DDBJ databases">
        <title>Alkalibacter marinus sp. nov., isolated from tidal flat sediment.</title>
        <authorList>
            <person name="Namirimu T."/>
            <person name="Yang J.-A."/>
            <person name="Yang S.-H."/>
            <person name="Kim Y.-J."/>
            <person name="Kwon K.K."/>
        </authorList>
    </citation>
    <scope>NUCLEOTIDE SEQUENCE</scope>
    <source>
        <strain evidence="1">ES005</strain>
    </source>
</reference>
<name>A0A974XGZ6_9FIRM</name>
<dbReference type="PANTHER" id="PTHR43434">
    <property type="entry name" value="PHOSPHOGLYCOLATE PHOSPHATASE"/>
    <property type="match status" value="1"/>
</dbReference>
<dbReference type="Gene3D" id="1.10.150.240">
    <property type="entry name" value="Putative phosphatase, domain 2"/>
    <property type="match status" value="1"/>
</dbReference>
<dbReference type="Gene3D" id="3.40.50.1000">
    <property type="entry name" value="HAD superfamily/HAD-like"/>
    <property type="match status" value="1"/>
</dbReference>
<dbReference type="InterPro" id="IPR023198">
    <property type="entry name" value="PGP-like_dom2"/>
</dbReference>
<keyword evidence="1" id="KW-0378">Hydrolase</keyword>
<dbReference type="InterPro" id="IPR006439">
    <property type="entry name" value="HAD-SF_hydro_IA"/>
</dbReference>
<dbReference type="Proteomes" id="UP000663499">
    <property type="component" value="Chromosome"/>
</dbReference>
<dbReference type="SUPFAM" id="SSF56784">
    <property type="entry name" value="HAD-like"/>
    <property type="match status" value="1"/>
</dbReference>
<dbReference type="EMBL" id="CP071444">
    <property type="protein sequence ID" value="QSX09689.1"/>
    <property type="molecule type" value="Genomic_DNA"/>
</dbReference>
<protein>
    <submittedName>
        <fullName evidence="1">HAD family hydrolase</fullName>
    </submittedName>
</protein>
<dbReference type="InterPro" id="IPR050155">
    <property type="entry name" value="HAD-like_hydrolase_sf"/>
</dbReference>
<organism evidence="1 2">
    <name type="scientific">Alkalibacter rhizosphaerae</name>
    <dbReference type="NCBI Taxonomy" id="2815577"/>
    <lineage>
        <taxon>Bacteria</taxon>
        <taxon>Bacillati</taxon>
        <taxon>Bacillota</taxon>
        <taxon>Clostridia</taxon>
        <taxon>Eubacteriales</taxon>
        <taxon>Eubacteriaceae</taxon>
        <taxon>Alkalibacter</taxon>
    </lineage>
</organism>
<keyword evidence="2" id="KW-1185">Reference proteome</keyword>
<dbReference type="Pfam" id="PF00702">
    <property type="entry name" value="Hydrolase"/>
    <property type="match status" value="1"/>
</dbReference>
<dbReference type="GO" id="GO:0008967">
    <property type="term" value="F:phosphoglycolate phosphatase activity"/>
    <property type="evidence" value="ECO:0007669"/>
    <property type="project" value="TreeGrafter"/>
</dbReference>
<dbReference type="PANTHER" id="PTHR43434:SF1">
    <property type="entry name" value="PHOSPHOGLYCOLATE PHOSPHATASE"/>
    <property type="match status" value="1"/>
</dbReference>
<dbReference type="GO" id="GO:0005829">
    <property type="term" value="C:cytosol"/>
    <property type="evidence" value="ECO:0007669"/>
    <property type="project" value="TreeGrafter"/>
</dbReference>
<sequence>MQQWLGHNAKDMWEEFMPHLPAEEKLQASEQIRREMLLLLKNGQGRLYPGVKETLGALRLMGIKLVFFSNCRGSYKDAVREIYGLDEFFHDYIISESYDFQPKHVILKQVMDQYQREILVVGDRIHDVEAGFRNGLPSVACRYGYGMPQEFVHATGVIDHMEELIPLLENM</sequence>
<dbReference type="NCBIfam" id="TIGR01549">
    <property type="entry name" value="HAD-SF-IA-v1"/>
    <property type="match status" value="1"/>
</dbReference>
<dbReference type="GO" id="GO:0006281">
    <property type="term" value="P:DNA repair"/>
    <property type="evidence" value="ECO:0007669"/>
    <property type="project" value="TreeGrafter"/>
</dbReference>
<accession>A0A974XGZ6</accession>
<dbReference type="KEGG" id="alka:J0B03_07740"/>
<evidence type="ECO:0000313" key="1">
    <source>
        <dbReference type="EMBL" id="QSX09689.1"/>
    </source>
</evidence>
<gene>
    <name evidence="1" type="ORF">J0B03_07740</name>
</gene>
<proteinExistence type="predicted"/>
<dbReference type="InterPro" id="IPR023214">
    <property type="entry name" value="HAD_sf"/>
</dbReference>